<evidence type="ECO:0000256" key="4">
    <source>
        <dbReference type="ARBA" id="ARBA00022692"/>
    </source>
</evidence>
<keyword evidence="13" id="KW-1185">Reference proteome</keyword>
<feature type="region of interest" description="Disordered" evidence="10">
    <location>
        <begin position="62"/>
        <end position="415"/>
    </location>
</feature>
<keyword evidence="7 11" id="KW-0472">Membrane</keyword>
<dbReference type="AlphaFoldDB" id="A0A2C9WKK3"/>
<feature type="compositionally biased region" description="Basic and acidic residues" evidence="10">
    <location>
        <begin position="324"/>
        <end position="335"/>
    </location>
</feature>
<evidence type="ECO:0000256" key="6">
    <source>
        <dbReference type="ARBA" id="ARBA00022989"/>
    </source>
</evidence>
<evidence type="ECO:0000256" key="2">
    <source>
        <dbReference type="ARBA" id="ARBA00022603"/>
    </source>
</evidence>
<evidence type="ECO:0000256" key="7">
    <source>
        <dbReference type="ARBA" id="ARBA00023136"/>
    </source>
</evidence>
<feature type="compositionally biased region" description="Basic and acidic residues" evidence="10">
    <location>
        <begin position="403"/>
        <end position="415"/>
    </location>
</feature>
<feature type="compositionally biased region" description="Basic and acidic residues" evidence="10">
    <location>
        <begin position="360"/>
        <end position="371"/>
    </location>
</feature>
<dbReference type="InterPro" id="IPR004159">
    <property type="entry name" value="Put_SAM_MeTrfase"/>
</dbReference>
<dbReference type="OrthoDB" id="2013972at2759"/>
<dbReference type="GO" id="GO:0012505">
    <property type="term" value="C:endomembrane system"/>
    <property type="evidence" value="ECO:0007669"/>
    <property type="project" value="UniProtKB-SubCell"/>
</dbReference>
<sequence>MALGRSRSKRSSSTSSYASTITTVAFIAVCVIGVWMLTSNSVVPPQTTARKAELAAISAAVDEPEVTTSNDVQNNEPSNKKDQPVFEDNPGDLPADAIKSDDPKTINEQRNKQDSGDQGSAVEENSQGLKGKESGEEQEKQRENHTQVSEESSLTQNQQADQRNQEISQSDQGNQKTRNEESNENQEQTTASENGQNSHEQFPNQKQNEHQQREQHEKIDVGKHSHDSQNQELNGDQQPQKRENNKKSQNSKSYEDQQQQQQRQEDAGIQTTSRESQDEISEEDQKERLKQQRQRQQQEDSASSDEAQQKQHQFGDVTIPGIKQNEDKKSEKATEGVKIQAKNQQTHKESQGENNRITKTKHDTRTEDKSIETNSFPGGGTSGIPKESKESKRSWSTQATESENQKGRRKEGSDGKESLYGYSWALCNDRTGPDFIPCLDNEKAVKKLKTTRHFEHRERHCPEEGPTCLVPLPKGYKRPITWPGSRDKIWYHNVPNTILAEVKGHQNWVKVTGEFLTFPGGGTQFIHGALHYIEFIQQSVPNIEWGKHTRVILDVGCGVASFGGYLFEKDVLTMSFAPKDEHERQVQFALERGIPAISAVMGSQRLPFPSRVFDLIHCARCRVPWHADAGVLLLELNRVMRPGGYFVWSATPVYQKLEEDVQIWQAMSALTVSMCWELVTIKKDKLNYVSAAIYRKPTSNECYNQRKKKVPQLCMSDDDPNAAWYVPLQACMHKVPVDYNQRGSRWPENWPQRLQKPPYWLNSSQMGIYGKPAPQDFAADYEHWKHVVRKSYMKGLGISWSNVRNIMDMRAVYGGFAAALMDLDVWVLNVVNINSPDTLPIIYERGLFGIYHDWCESFSTYPRTYDLLHADHLFSKLKHRCKLAPVMAEVDRIVRPGGKLIVRDESDAIGEVEILLKSLRWEVHLTFSKDQEGLLSAQKGNWRPRTFAPRF</sequence>
<keyword evidence="2" id="KW-0489">Methyltransferase</keyword>
<dbReference type="CDD" id="cd02440">
    <property type="entry name" value="AdoMet_MTases"/>
    <property type="match status" value="1"/>
</dbReference>
<feature type="compositionally biased region" description="Basic and acidic residues" evidence="10">
    <location>
        <begin position="98"/>
        <end position="115"/>
    </location>
</feature>
<dbReference type="PANTHER" id="PTHR10108">
    <property type="entry name" value="SAM-DEPENDENT METHYLTRANSFERASE"/>
    <property type="match status" value="1"/>
</dbReference>
<feature type="compositionally biased region" description="Polar residues" evidence="10">
    <location>
        <begin position="146"/>
        <end position="176"/>
    </location>
</feature>
<dbReference type="GO" id="GO:0008168">
    <property type="term" value="F:methyltransferase activity"/>
    <property type="evidence" value="ECO:0007669"/>
    <property type="project" value="UniProtKB-KW"/>
</dbReference>
<keyword evidence="4 11" id="KW-0812">Transmembrane</keyword>
<evidence type="ECO:0000256" key="11">
    <source>
        <dbReference type="SAM" id="Phobius"/>
    </source>
</evidence>
<keyword evidence="3" id="KW-0808">Transferase</keyword>
<evidence type="ECO:0000256" key="10">
    <source>
        <dbReference type="SAM" id="MobiDB-lite"/>
    </source>
</evidence>
<comment type="caution">
    <text evidence="12">The sequence shown here is derived from an EMBL/GenBank/DDBJ whole genome shotgun (WGS) entry which is preliminary data.</text>
</comment>
<feature type="transmembrane region" description="Helical" evidence="11">
    <location>
        <begin position="21"/>
        <end position="38"/>
    </location>
</feature>
<gene>
    <name evidence="12" type="ORF">MANES_01G141600v8</name>
</gene>
<dbReference type="GO" id="GO:0005737">
    <property type="term" value="C:cytoplasm"/>
    <property type="evidence" value="ECO:0000318"/>
    <property type="project" value="GO_Central"/>
</dbReference>
<keyword evidence="5" id="KW-0735">Signal-anchor</keyword>
<feature type="compositionally biased region" description="Polar residues" evidence="10">
    <location>
        <begin position="66"/>
        <end position="77"/>
    </location>
</feature>
<dbReference type="Proteomes" id="UP000091857">
    <property type="component" value="Chromosome 1"/>
</dbReference>
<dbReference type="Gene3D" id="3.40.50.150">
    <property type="entry name" value="Vaccinia Virus protein VP39"/>
    <property type="match status" value="1"/>
</dbReference>
<organism evidence="12 13">
    <name type="scientific">Manihot esculenta</name>
    <name type="common">Cassava</name>
    <name type="synonym">Jatropha manihot</name>
    <dbReference type="NCBI Taxonomy" id="3983"/>
    <lineage>
        <taxon>Eukaryota</taxon>
        <taxon>Viridiplantae</taxon>
        <taxon>Streptophyta</taxon>
        <taxon>Embryophyta</taxon>
        <taxon>Tracheophyta</taxon>
        <taxon>Spermatophyta</taxon>
        <taxon>Magnoliopsida</taxon>
        <taxon>eudicotyledons</taxon>
        <taxon>Gunneridae</taxon>
        <taxon>Pentapetalae</taxon>
        <taxon>rosids</taxon>
        <taxon>fabids</taxon>
        <taxon>Malpighiales</taxon>
        <taxon>Euphorbiaceae</taxon>
        <taxon>Crotonoideae</taxon>
        <taxon>Manihoteae</taxon>
        <taxon>Manihot</taxon>
    </lineage>
</organism>
<keyword evidence="6 11" id="KW-1133">Transmembrane helix</keyword>
<evidence type="ECO:0000256" key="3">
    <source>
        <dbReference type="ARBA" id="ARBA00022679"/>
    </source>
</evidence>
<dbReference type="Gramene" id="Manes.01G141600.1.v8.1">
    <property type="protein sequence ID" value="Manes.01G141600.1.v8.1.CDS"/>
    <property type="gene ID" value="Manes.01G141600.v8.1"/>
</dbReference>
<protein>
    <recommendedName>
        <fullName evidence="14">Methyltransferase PMT27</fullName>
    </recommendedName>
</protein>
<dbReference type="STRING" id="3983.A0A2C9WKK3"/>
<evidence type="ECO:0000256" key="9">
    <source>
        <dbReference type="ARBA" id="ARBA00060399"/>
    </source>
</evidence>
<evidence type="ECO:0000313" key="13">
    <source>
        <dbReference type="Proteomes" id="UP000091857"/>
    </source>
</evidence>
<evidence type="ECO:0008006" key="14">
    <source>
        <dbReference type="Google" id="ProtNLM"/>
    </source>
</evidence>
<dbReference type="PANTHER" id="PTHR10108:SF1077">
    <property type="entry name" value="METHYLTRANSFERASE PMT27-RELATED"/>
    <property type="match status" value="1"/>
</dbReference>
<comment type="subcellular location">
    <subcellularLocation>
        <location evidence="9">Endomembrane system</location>
        <topology evidence="9">Single-pass type II membrane protein</topology>
    </subcellularLocation>
</comment>
<feature type="compositionally biased region" description="Basic and acidic residues" evidence="10">
    <location>
        <begin position="130"/>
        <end position="145"/>
    </location>
</feature>
<dbReference type="InterPro" id="IPR029063">
    <property type="entry name" value="SAM-dependent_MTases_sf"/>
</dbReference>
<dbReference type="Pfam" id="PF03141">
    <property type="entry name" value="Methyltransf_29"/>
    <property type="match status" value="1"/>
</dbReference>
<keyword evidence="8" id="KW-0325">Glycoprotein</keyword>
<evidence type="ECO:0000256" key="8">
    <source>
        <dbReference type="ARBA" id="ARBA00023180"/>
    </source>
</evidence>
<dbReference type="FunFam" id="3.40.50.150:FF:000084">
    <property type="entry name" value="probable methyltransferase PMT23"/>
    <property type="match status" value="1"/>
</dbReference>
<evidence type="ECO:0000256" key="1">
    <source>
        <dbReference type="ARBA" id="ARBA00008361"/>
    </source>
</evidence>
<feature type="compositionally biased region" description="Polar residues" evidence="10">
    <location>
        <begin position="189"/>
        <end position="206"/>
    </location>
</feature>
<proteinExistence type="inferred from homology"/>
<accession>A0A2C9WKK3</accession>
<dbReference type="GO" id="GO:0032259">
    <property type="term" value="P:methylation"/>
    <property type="evidence" value="ECO:0007669"/>
    <property type="project" value="UniProtKB-KW"/>
</dbReference>
<reference evidence="13" key="1">
    <citation type="journal article" date="2016" name="Nat. Biotechnol.">
        <title>Sequencing wild and cultivated cassava and related species reveals extensive interspecific hybridization and genetic diversity.</title>
        <authorList>
            <person name="Bredeson J.V."/>
            <person name="Lyons J.B."/>
            <person name="Prochnik S.E."/>
            <person name="Wu G.A."/>
            <person name="Ha C.M."/>
            <person name="Edsinger-Gonzales E."/>
            <person name="Grimwood J."/>
            <person name="Schmutz J."/>
            <person name="Rabbi I.Y."/>
            <person name="Egesi C."/>
            <person name="Nauluvula P."/>
            <person name="Lebot V."/>
            <person name="Ndunguru J."/>
            <person name="Mkamilo G."/>
            <person name="Bart R.S."/>
            <person name="Setter T.L."/>
            <person name="Gleadow R.M."/>
            <person name="Kulakow P."/>
            <person name="Ferguson M.E."/>
            <person name="Rounsley S."/>
            <person name="Rokhsar D.S."/>
        </authorList>
    </citation>
    <scope>NUCLEOTIDE SEQUENCE [LARGE SCALE GENOMIC DNA]</scope>
    <source>
        <strain evidence="13">cv. AM560-2</strain>
    </source>
</reference>
<evidence type="ECO:0000313" key="12">
    <source>
        <dbReference type="EMBL" id="OAY60819.1"/>
    </source>
</evidence>
<comment type="similarity">
    <text evidence="1">Belongs to the methyltransferase superfamily.</text>
</comment>
<dbReference type="EMBL" id="CM004387">
    <property type="protein sequence ID" value="OAY60819.1"/>
    <property type="molecule type" value="Genomic_DNA"/>
</dbReference>
<evidence type="ECO:0000256" key="5">
    <source>
        <dbReference type="ARBA" id="ARBA00022968"/>
    </source>
</evidence>
<feature type="compositionally biased region" description="Basic and acidic residues" evidence="10">
    <location>
        <begin position="207"/>
        <end position="229"/>
    </location>
</feature>
<dbReference type="SUPFAM" id="SSF53335">
    <property type="entry name" value="S-adenosyl-L-methionine-dependent methyltransferases"/>
    <property type="match status" value="2"/>
</dbReference>
<name>A0A2C9WKK3_MANES</name>